<feature type="chain" id="PRO_5001959779" description="PKD domain-containing protein" evidence="2">
    <location>
        <begin position="51"/>
        <end position="735"/>
    </location>
</feature>
<accession>A0A0A0BNM7</accession>
<dbReference type="InterPro" id="IPR029865">
    <property type="entry name" value="KIAA0319-like"/>
</dbReference>
<gene>
    <name evidence="4" type="ORF">N868_06910</name>
</gene>
<dbReference type="EMBL" id="AXCY01000176">
    <property type="protein sequence ID" value="KGM08669.1"/>
    <property type="molecule type" value="Genomic_DNA"/>
</dbReference>
<dbReference type="SUPFAM" id="SSF51126">
    <property type="entry name" value="Pectin lyase-like"/>
    <property type="match status" value="1"/>
</dbReference>
<name>A0A0A0BNM7_9CELL</name>
<evidence type="ECO:0000313" key="4">
    <source>
        <dbReference type="EMBL" id="KGM08669.1"/>
    </source>
</evidence>
<dbReference type="SMART" id="SM00089">
    <property type="entry name" value="PKD"/>
    <property type="match status" value="2"/>
</dbReference>
<dbReference type="InterPro" id="IPR022409">
    <property type="entry name" value="PKD/Chitinase_dom"/>
</dbReference>
<reference evidence="4 5" key="2">
    <citation type="journal article" date="2015" name="Stand. Genomic Sci.">
        <title>Draft genome sequence of Cellulomonas carbonis T26(T) and comparative analysis of six Cellulomonas genomes.</title>
        <authorList>
            <person name="Zhuang W."/>
            <person name="Zhang S."/>
            <person name="Xia X."/>
            <person name="Wang G."/>
        </authorList>
    </citation>
    <scope>NUCLEOTIDE SEQUENCE [LARGE SCALE GENOMIC DNA]</scope>
    <source>
        <strain evidence="4 5">T26</strain>
    </source>
</reference>
<proteinExistence type="predicted"/>
<sequence length="735" mass="76660">MRFHPLGRLEAPLTPARRSRRAHARSRSLAAALTVAVATAGLLAPSAASAATTPQVHDTFSRTISSGWGAANLGGTWAVSGRLAVRWGAGQQIMPTPGSTGQAVLEGHASTSTDLRVRTSLDKAPQGGPTYLSVLGRRVGTSGDYRARLRIQPTGAVTLLLARGETHLAAHELPISYRNATSVNVRLQVVGTSPTTLRAKAWKAGSAEPTAWQVTASDSTPALQQPGGPALTSYVSQSATNLPVTARWDDLTVVPSTTNVAPVARAQVQADGLGLRLDGSSSTDADGTVSRWSWDLGDGRTATGPTASHTYTASGTYPVVLTVTDNEGATSTTSTSVTVVAPNAAPTARLAATTSDLAVALDGSASSDPDGTLTAHRWDLGDGTSAVGATAAHTYAAAGTYTVRLTVTDDRGATASTQQAVTVTAPAPTPVAAPAPAPAPAVVKPDASNTGVRPGSTLRKHVGDIVVTTPGTVLENLDVYGFVTVKAADVTIRNSRVRGSGKGSFNTGLINANDYRVKNLVVEDVTLVPDYPSYWINGMLGHDYTARRVNTWNVVDGFGIYNVHGTAANVRVESSYVHDLAYFSPDPNHSDNKTHNDAIQIQGGSNVQIVNNTLSAWLSKTAGTQNYQYPQAGFGIILTPNVNKVTGSVIEGNWLDGSYIPIKLVHNSKTGAFDFGRVDRNRFARDMRNVPMAGQNNWFTILATPSVAFSATGNVYADNGAPVTVRRDSGTGTAP</sequence>
<dbReference type="PROSITE" id="PS50093">
    <property type="entry name" value="PKD"/>
    <property type="match status" value="2"/>
</dbReference>
<dbReference type="Proteomes" id="UP000029839">
    <property type="component" value="Unassembled WGS sequence"/>
</dbReference>
<dbReference type="GO" id="GO:0005975">
    <property type="term" value="P:carbohydrate metabolic process"/>
    <property type="evidence" value="ECO:0007669"/>
    <property type="project" value="UniProtKB-ARBA"/>
</dbReference>
<comment type="caution">
    <text evidence="4">The sequence shown here is derived from an EMBL/GenBank/DDBJ whole genome shotgun (WGS) entry which is preliminary data.</text>
</comment>
<evidence type="ECO:0000256" key="2">
    <source>
        <dbReference type="SAM" id="SignalP"/>
    </source>
</evidence>
<dbReference type="Gene3D" id="2.60.40.10">
    <property type="entry name" value="Immunoglobulins"/>
    <property type="match status" value="2"/>
</dbReference>
<dbReference type="InterPro" id="IPR000601">
    <property type="entry name" value="PKD_dom"/>
</dbReference>
<evidence type="ECO:0000259" key="3">
    <source>
        <dbReference type="PROSITE" id="PS50093"/>
    </source>
</evidence>
<dbReference type="GO" id="GO:0031410">
    <property type="term" value="C:cytoplasmic vesicle"/>
    <property type="evidence" value="ECO:0007669"/>
    <property type="project" value="TreeGrafter"/>
</dbReference>
<feature type="signal peptide" evidence="2">
    <location>
        <begin position="1"/>
        <end position="50"/>
    </location>
</feature>
<feature type="domain" description="PKD" evidence="3">
    <location>
        <begin position="342"/>
        <end position="430"/>
    </location>
</feature>
<dbReference type="OrthoDB" id="505641at2"/>
<dbReference type="SUPFAM" id="SSF49299">
    <property type="entry name" value="PKD domain"/>
    <property type="match status" value="2"/>
</dbReference>
<dbReference type="CDD" id="cd00146">
    <property type="entry name" value="PKD"/>
    <property type="match status" value="1"/>
</dbReference>
<feature type="region of interest" description="Disordered" evidence="1">
    <location>
        <begin position="433"/>
        <end position="455"/>
    </location>
</feature>
<keyword evidence="2" id="KW-0732">Signal</keyword>
<organism evidence="4 5">
    <name type="scientific">Cellulomonas carbonis T26</name>
    <dbReference type="NCBI Taxonomy" id="947969"/>
    <lineage>
        <taxon>Bacteria</taxon>
        <taxon>Bacillati</taxon>
        <taxon>Actinomycetota</taxon>
        <taxon>Actinomycetes</taxon>
        <taxon>Micrococcales</taxon>
        <taxon>Cellulomonadaceae</taxon>
        <taxon>Cellulomonas</taxon>
    </lineage>
</organism>
<dbReference type="InterPro" id="IPR013783">
    <property type="entry name" value="Ig-like_fold"/>
</dbReference>
<feature type="domain" description="PKD" evidence="3">
    <location>
        <begin position="292"/>
        <end position="346"/>
    </location>
</feature>
<evidence type="ECO:0000256" key="1">
    <source>
        <dbReference type="SAM" id="MobiDB-lite"/>
    </source>
</evidence>
<dbReference type="PANTHER" id="PTHR46182">
    <property type="entry name" value="FI19480P1"/>
    <property type="match status" value="1"/>
</dbReference>
<dbReference type="PANTHER" id="PTHR46182:SF2">
    <property type="entry name" value="FI19480P1"/>
    <property type="match status" value="1"/>
</dbReference>
<keyword evidence="5" id="KW-1185">Reference proteome</keyword>
<dbReference type="InterPro" id="IPR035986">
    <property type="entry name" value="PKD_dom_sf"/>
</dbReference>
<dbReference type="AlphaFoldDB" id="A0A0A0BNM7"/>
<dbReference type="GO" id="GO:0016020">
    <property type="term" value="C:membrane"/>
    <property type="evidence" value="ECO:0007669"/>
    <property type="project" value="TreeGrafter"/>
</dbReference>
<evidence type="ECO:0000313" key="5">
    <source>
        <dbReference type="Proteomes" id="UP000029839"/>
    </source>
</evidence>
<reference evidence="4 5" key="1">
    <citation type="submission" date="2013-08" db="EMBL/GenBank/DDBJ databases">
        <title>Genome sequencing of Cellulomonas carbonis T26.</title>
        <authorList>
            <person name="Chen F."/>
            <person name="Li Y."/>
            <person name="Wang G."/>
        </authorList>
    </citation>
    <scope>NUCLEOTIDE SEQUENCE [LARGE SCALE GENOMIC DNA]</scope>
    <source>
        <strain evidence="4 5">T26</strain>
    </source>
</reference>
<protein>
    <recommendedName>
        <fullName evidence="3">PKD domain-containing protein</fullName>
    </recommendedName>
</protein>
<dbReference type="InterPro" id="IPR011050">
    <property type="entry name" value="Pectin_lyase_fold/virulence"/>
</dbReference>
<dbReference type="RefSeq" id="WP_152605805.1">
    <property type="nucleotide sequence ID" value="NZ_AXCY01000176.1"/>
</dbReference>
<dbReference type="Pfam" id="PF18911">
    <property type="entry name" value="PKD_4"/>
    <property type="match status" value="2"/>
</dbReference>